<dbReference type="Pfam" id="PF13707">
    <property type="entry name" value="RloB"/>
    <property type="match status" value="1"/>
</dbReference>
<evidence type="ECO:0008006" key="3">
    <source>
        <dbReference type="Google" id="ProtNLM"/>
    </source>
</evidence>
<reference evidence="1 2" key="1">
    <citation type="submission" date="2015-09" db="EMBL/GenBank/DDBJ databases">
        <title>A metagenomics-based metabolic model of nitrate-dependent anaerobic oxidation of methane by Methanoperedens-like archaea.</title>
        <authorList>
            <person name="Arshad A."/>
            <person name="Speth D.R."/>
            <person name="De Graaf R.M."/>
            <person name="Op Den Camp H.J."/>
            <person name="Jetten M.S."/>
            <person name="Welte C.U."/>
        </authorList>
    </citation>
    <scope>NUCLEOTIDE SEQUENCE [LARGE SCALE GENOMIC DNA]</scope>
</reference>
<protein>
    <recommendedName>
        <fullName evidence="3">RloB-like protein</fullName>
    </recommendedName>
</protein>
<sequence>MTKTLSRKVGGRERRKKYVIVCEGTETEPIYFKKYRTRYDNLEVIIPNARCTDPKNLVDFCRESIEHYPLDLKNGDIIWCVFDWDNNKQEAIFTAFRKAKNVKLCLSNPSYELWYLLHFVDRFSKLNNDELKEKLERHIPNYKKNKDYFELLESKRESAISRAKRLNEMHEKKGTDLKSVDSNPSTQVFKIVEELLSITQHSK</sequence>
<evidence type="ECO:0000313" key="1">
    <source>
        <dbReference type="EMBL" id="KPQ41585.1"/>
    </source>
</evidence>
<gene>
    <name evidence="1" type="ORF">MPEBLZ_03878</name>
</gene>
<organism evidence="1 2">
    <name type="scientific">Candidatus Methanoperedens nitratireducens</name>
    <dbReference type="NCBI Taxonomy" id="1392998"/>
    <lineage>
        <taxon>Archaea</taxon>
        <taxon>Methanobacteriati</taxon>
        <taxon>Methanobacteriota</taxon>
        <taxon>Stenosarchaea group</taxon>
        <taxon>Methanomicrobia</taxon>
        <taxon>Methanosarcinales</taxon>
        <taxon>ANME-2 cluster</taxon>
        <taxon>Candidatus Methanoperedentaceae</taxon>
        <taxon>Candidatus Methanoperedens</taxon>
    </lineage>
</organism>
<dbReference type="EMBL" id="LKCM01000335">
    <property type="protein sequence ID" value="KPQ41585.1"/>
    <property type="molecule type" value="Genomic_DNA"/>
</dbReference>
<dbReference type="Proteomes" id="UP000050360">
    <property type="component" value="Unassembled WGS sequence"/>
</dbReference>
<accession>A0A0P8C4P4</accession>
<evidence type="ECO:0000313" key="2">
    <source>
        <dbReference type="Proteomes" id="UP000050360"/>
    </source>
</evidence>
<dbReference type="AlphaFoldDB" id="A0A0P8C4P4"/>
<proteinExistence type="predicted"/>
<comment type="caution">
    <text evidence="1">The sequence shown here is derived from an EMBL/GenBank/DDBJ whole genome shotgun (WGS) entry which is preliminary data.</text>
</comment>
<dbReference type="InterPro" id="IPR025591">
    <property type="entry name" value="RloB"/>
</dbReference>
<name>A0A0P8C4P4_9EURY</name>